<organism evidence="1 2">
    <name type="scientific">Purpureocillium lilacinum</name>
    <name type="common">Paecilomyces lilacinus</name>
    <dbReference type="NCBI Taxonomy" id="33203"/>
    <lineage>
        <taxon>Eukaryota</taxon>
        <taxon>Fungi</taxon>
        <taxon>Dikarya</taxon>
        <taxon>Ascomycota</taxon>
        <taxon>Pezizomycotina</taxon>
        <taxon>Sordariomycetes</taxon>
        <taxon>Hypocreomycetidae</taxon>
        <taxon>Hypocreales</taxon>
        <taxon>Ophiocordycipitaceae</taxon>
        <taxon>Purpureocillium</taxon>
    </lineage>
</organism>
<reference evidence="1" key="1">
    <citation type="submission" date="2024-12" db="EMBL/GenBank/DDBJ databases">
        <title>Comparative genomics and development of molecular markers within Purpureocillium lilacinum and among Purpureocillium species.</title>
        <authorList>
            <person name="Yeh Z.-Y."/>
            <person name="Ni N.-T."/>
            <person name="Lo P.-H."/>
            <person name="Mushyakhwo K."/>
            <person name="Lin C.-F."/>
            <person name="Nai Y.-S."/>
        </authorList>
    </citation>
    <scope>NUCLEOTIDE SEQUENCE</scope>
    <source>
        <strain evidence="1">NCHU-NPUST-175</strain>
    </source>
</reference>
<evidence type="ECO:0000313" key="2">
    <source>
        <dbReference type="Proteomes" id="UP001638806"/>
    </source>
</evidence>
<name>A0ACC4DG74_PURLI</name>
<accession>A0ACC4DG74</accession>
<comment type="caution">
    <text evidence="1">The sequence shown here is derived from an EMBL/GenBank/DDBJ whole genome shotgun (WGS) entry which is preliminary data.</text>
</comment>
<protein>
    <submittedName>
        <fullName evidence="1">Uncharacterized protein</fullName>
    </submittedName>
</protein>
<evidence type="ECO:0000313" key="1">
    <source>
        <dbReference type="EMBL" id="KAL3955093.1"/>
    </source>
</evidence>
<sequence>MIVGKPNSTGSAKVLEGLPTHAPCELGRKRVLHADGRSFCRAGTSGLARDGGLLVPFEPVAGQAGPTEGRRASFLPLVPCCGKSKVPLGAPWGEGSAAPQTTSDCGEFSHWAAAPVLRGDRTPKTES</sequence>
<keyword evidence="2" id="KW-1185">Reference proteome</keyword>
<proteinExistence type="predicted"/>
<dbReference type="EMBL" id="JBGNUJ010000010">
    <property type="protein sequence ID" value="KAL3955093.1"/>
    <property type="molecule type" value="Genomic_DNA"/>
</dbReference>
<dbReference type="Proteomes" id="UP001638806">
    <property type="component" value="Unassembled WGS sequence"/>
</dbReference>
<gene>
    <name evidence="1" type="ORF">ACCO45_010656</name>
</gene>